<proteinExistence type="predicted"/>
<protein>
    <recommendedName>
        <fullName evidence="4">Secreted protein</fullName>
    </recommendedName>
</protein>
<name>A0A0V0YL84_TRIPS</name>
<evidence type="ECO:0000313" key="2">
    <source>
        <dbReference type="EMBL" id="KRY01124.1"/>
    </source>
</evidence>
<evidence type="ECO:0008006" key="4">
    <source>
        <dbReference type="Google" id="ProtNLM"/>
    </source>
</evidence>
<evidence type="ECO:0000256" key="1">
    <source>
        <dbReference type="SAM" id="SignalP"/>
    </source>
</evidence>
<dbReference type="EMBL" id="JYDU01000004">
    <property type="protein sequence ID" value="KRY01124.1"/>
    <property type="molecule type" value="Genomic_DNA"/>
</dbReference>
<keyword evidence="1" id="KW-0732">Signal</keyword>
<accession>A0A0V0YL84</accession>
<reference evidence="2 3" key="1">
    <citation type="submission" date="2015-01" db="EMBL/GenBank/DDBJ databases">
        <title>Evolution of Trichinella species and genotypes.</title>
        <authorList>
            <person name="Korhonen P.K."/>
            <person name="Edoardo P."/>
            <person name="Giuseppe L.R."/>
            <person name="Gasser R.B."/>
        </authorList>
    </citation>
    <scope>NUCLEOTIDE SEQUENCE [LARGE SCALE GENOMIC DNA]</scope>
    <source>
        <strain evidence="2">ISS141</strain>
    </source>
</reference>
<evidence type="ECO:0000313" key="3">
    <source>
        <dbReference type="Proteomes" id="UP000054815"/>
    </source>
</evidence>
<feature type="signal peptide" evidence="1">
    <location>
        <begin position="1"/>
        <end position="18"/>
    </location>
</feature>
<dbReference type="AlphaFoldDB" id="A0A0V0YL84"/>
<dbReference type="Proteomes" id="UP000054815">
    <property type="component" value="Unassembled WGS sequence"/>
</dbReference>
<sequence>MTSTLLLAVVASVNRTLSPLICSTASAMFSVQPNRRSADTPRRACCTRFSTITTGWYIRWASVDLAYYCHQVTARVRIFTGRDHIPANLTQGWRGVQLLGVQPFRSGNTYAVLVAVRSRLPPSHSHLEILRFQGQNQTRKEDTVSTGSNKSSH</sequence>
<comment type="caution">
    <text evidence="2">The sequence shown here is derived from an EMBL/GenBank/DDBJ whole genome shotgun (WGS) entry which is preliminary data.</text>
</comment>
<organism evidence="2 3">
    <name type="scientific">Trichinella pseudospiralis</name>
    <name type="common">Parasitic roundworm</name>
    <dbReference type="NCBI Taxonomy" id="6337"/>
    <lineage>
        <taxon>Eukaryota</taxon>
        <taxon>Metazoa</taxon>
        <taxon>Ecdysozoa</taxon>
        <taxon>Nematoda</taxon>
        <taxon>Enoplea</taxon>
        <taxon>Dorylaimia</taxon>
        <taxon>Trichinellida</taxon>
        <taxon>Trichinellidae</taxon>
        <taxon>Trichinella</taxon>
    </lineage>
</organism>
<gene>
    <name evidence="2" type="ORF">T4E_619</name>
</gene>
<feature type="chain" id="PRO_5006873315" description="Secreted protein" evidence="1">
    <location>
        <begin position="19"/>
        <end position="153"/>
    </location>
</feature>